<dbReference type="Proteomes" id="UP000532247">
    <property type="component" value="Unassembled WGS sequence"/>
</dbReference>
<dbReference type="InterPro" id="IPR053145">
    <property type="entry name" value="AB_hydrolase_Est10"/>
</dbReference>
<dbReference type="PANTHER" id="PTHR43265">
    <property type="entry name" value="ESTERASE ESTD"/>
    <property type="match status" value="1"/>
</dbReference>
<dbReference type="InterPro" id="IPR014940">
    <property type="entry name" value="BAAT_C"/>
</dbReference>
<sequence>ADLLTVEKYGLNQAIRWNPDGDSPDCPTAYIQKDSPTQRTADYRQVIERLESNYEHIIVLGGSEGAVVAAMVASQVPSVDNLVSLNAGGRFFVDDVLYNMEQTIPSEALIEAKNGFLGFQQAVVSAETMDINMSSHGFAWWKEMLTLDQRTILERVSADILILQSERDINVSPDQAKRQAEQLMQSRSNVSFVLLAGLDH</sequence>
<dbReference type="AlphaFoldDB" id="A0A7Y4F287"/>
<organism evidence="2 3">
    <name type="scientific">Vibrio alginolyticus</name>
    <dbReference type="NCBI Taxonomy" id="663"/>
    <lineage>
        <taxon>Bacteria</taxon>
        <taxon>Pseudomonadati</taxon>
        <taxon>Pseudomonadota</taxon>
        <taxon>Gammaproteobacteria</taxon>
        <taxon>Vibrionales</taxon>
        <taxon>Vibrionaceae</taxon>
        <taxon>Vibrio</taxon>
    </lineage>
</organism>
<dbReference type="Pfam" id="PF08840">
    <property type="entry name" value="BAAT_C"/>
    <property type="match status" value="1"/>
</dbReference>
<keyword evidence="2" id="KW-0378">Hydrolase</keyword>
<dbReference type="Gene3D" id="3.40.50.1820">
    <property type="entry name" value="alpha/beta hydrolase"/>
    <property type="match status" value="1"/>
</dbReference>
<gene>
    <name evidence="2" type="ORF">F0254_26865</name>
</gene>
<dbReference type="InterPro" id="IPR029058">
    <property type="entry name" value="AB_hydrolase_fold"/>
</dbReference>
<accession>A0A7Y4F287</accession>
<evidence type="ECO:0000259" key="1">
    <source>
        <dbReference type="Pfam" id="PF08840"/>
    </source>
</evidence>
<dbReference type="RefSeq" id="WP_171346400.1">
    <property type="nucleotide sequence ID" value="NZ_VTYF01000089.1"/>
</dbReference>
<protein>
    <submittedName>
        <fullName evidence="2">Alpha/beta hydrolase</fullName>
    </submittedName>
</protein>
<feature type="non-terminal residue" evidence="2">
    <location>
        <position position="200"/>
    </location>
</feature>
<reference evidence="2 3" key="1">
    <citation type="submission" date="2019-09" db="EMBL/GenBank/DDBJ databases">
        <title>Draft genome sequencing and comparative genomics of hatchery-associated Vibrios.</title>
        <authorList>
            <person name="Kehlet-Delgado H."/>
            <person name="Mueller R.S."/>
        </authorList>
    </citation>
    <scope>NUCLEOTIDE SEQUENCE [LARGE SCALE GENOMIC DNA]</scope>
    <source>
        <strain evidence="2 3">081416A</strain>
    </source>
</reference>
<dbReference type="EMBL" id="VTYF01000089">
    <property type="protein sequence ID" value="NOI12373.1"/>
    <property type="molecule type" value="Genomic_DNA"/>
</dbReference>
<dbReference type="PANTHER" id="PTHR43265:SF1">
    <property type="entry name" value="ESTERASE ESTD"/>
    <property type="match status" value="1"/>
</dbReference>
<dbReference type="SUPFAM" id="SSF53474">
    <property type="entry name" value="alpha/beta-Hydrolases"/>
    <property type="match status" value="1"/>
</dbReference>
<evidence type="ECO:0000313" key="2">
    <source>
        <dbReference type="EMBL" id="NOI12373.1"/>
    </source>
</evidence>
<feature type="domain" description="BAAT/Acyl-CoA thioester hydrolase C-terminal" evidence="1">
    <location>
        <begin position="55"/>
        <end position="189"/>
    </location>
</feature>
<comment type="caution">
    <text evidence="2">The sequence shown here is derived from an EMBL/GenBank/DDBJ whole genome shotgun (WGS) entry which is preliminary data.</text>
</comment>
<dbReference type="GO" id="GO:0052689">
    <property type="term" value="F:carboxylic ester hydrolase activity"/>
    <property type="evidence" value="ECO:0007669"/>
    <property type="project" value="TreeGrafter"/>
</dbReference>
<feature type="non-terminal residue" evidence="2">
    <location>
        <position position="1"/>
    </location>
</feature>
<name>A0A7Y4F287_VIBAL</name>
<proteinExistence type="predicted"/>
<evidence type="ECO:0000313" key="3">
    <source>
        <dbReference type="Proteomes" id="UP000532247"/>
    </source>
</evidence>